<feature type="region of interest" description="Disordered" evidence="1">
    <location>
        <begin position="1"/>
        <end position="133"/>
    </location>
</feature>
<proteinExistence type="predicted"/>
<keyword evidence="3" id="KW-1185">Reference proteome</keyword>
<gene>
    <name evidence="2" type="ORF">NDU88_003024</name>
</gene>
<feature type="compositionally biased region" description="Basic and acidic residues" evidence="1">
    <location>
        <begin position="32"/>
        <end position="80"/>
    </location>
</feature>
<dbReference type="Proteomes" id="UP001066276">
    <property type="component" value="Chromosome 4_2"/>
</dbReference>
<evidence type="ECO:0000256" key="1">
    <source>
        <dbReference type="SAM" id="MobiDB-lite"/>
    </source>
</evidence>
<dbReference type="AlphaFoldDB" id="A0AAV7SCL3"/>
<evidence type="ECO:0000313" key="2">
    <source>
        <dbReference type="EMBL" id="KAJ1162556.1"/>
    </source>
</evidence>
<comment type="caution">
    <text evidence="2">The sequence shown here is derived from an EMBL/GenBank/DDBJ whole genome shotgun (WGS) entry which is preliminary data.</text>
</comment>
<organism evidence="2 3">
    <name type="scientific">Pleurodeles waltl</name>
    <name type="common">Iberian ribbed newt</name>
    <dbReference type="NCBI Taxonomy" id="8319"/>
    <lineage>
        <taxon>Eukaryota</taxon>
        <taxon>Metazoa</taxon>
        <taxon>Chordata</taxon>
        <taxon>Craniata</taxon>
        <taxon>Vertebrata</taxon>
        <taxon>Euteleostomi</taxon>
        <taxon>Amphibia</taxon>
        <taxon>Batrachia</taxon>
        <taxon>Caudata</taxon>
        <taxon>Salamandroidea</taxon>
        <taxon>Salamandridae</taxon>
        <taxon>Pleurodelinae</taxon>
        <taxon>Pleurodeles</taxon>
    </lineage>
</organism>
<protein>
    <submittedName>
        <fullName evidence="2">Uncharacterized protein</fullName>
    </submittedName>
</protein>
<dbReference type="EMBL" id="JANPWB010000008">
    <property type="protein sequence ID" value="KAJ1162556.1"/>
    <property type="molecule type" value="Genomic_DNA"/>
</dbReference>
<name>A0AAV7SCL3_PLEWA</name>
<evidence type="ECO:0000313" key="3">
    <source>
        <dbReference type="Proteomes" id="UP001066276"/>
    </source>
</evidence>
<reference evidence="2" key="1">
    <citation type="journal article" date="2022" name="bioRxiv">
        <title>Sequencing and chromosome-scale assembly of the giantPleurodeles waltlgenome.</title>
        <authorList>
            <person name="Brown T."/>
            <person name="Elewa A."/>
            <person name="Iarovenko S."/>
            <person name="Subramanian E."/>
            <person name="Araus A.J."/>
            <person name="Petzold A."/>
            <person name="Susuki M."/>
            <person name="Suzuki K.-i.T."/>
            <person name="Hayashi T."/>
            <person name="Toyoda A."/>
            <person name="Oliveira C."/>
            <person name="Osipova E."/>
            <person name="Leigh N.D."/>
            <person name="Simon A."/>
            <person name="Yun M.H."/>
        </authorList>
    </citation>
    <scope>NUCLEOTIDE SEQUENCE</scope>
    <source>
        <strain evidence="2">20211129_DDA</strain>
        <tissue evidence="2">Liver</tissue>
    </source>
</reference>
<sequence>MRSFPDIKPHMKCPGGTSESSFSRVENCFRCWPDEEGKRGQEEEEKENVGPEREKRRHWREDAGPEREKRTHWREDAGPKREKRTHWKEDKGPKTKAKEEPTKVEPEDLRRPEEPKKEVSAPDSHATSLEEHG</sequence>
<feature type="compositionally biased region" description="Basic and acidic residues" evidence="1">
    <location>
        <begin position="87"/>
        <end position="120"/>
    </location>
</feature>
<accession>A0AAV7SCL3</accession>